<sequence>MVENANVCTLVRSRHHARVYNAVCLRKASPVVISHISHLARSLATARPGSPPNRRIPSPSRTAEQVLAEELETAASVVKSDAVPSESAVQSALKLCENLARSVVEPIESPETSTSVEKTPTSNLLSLDEQSRAPMMSSPTKTLSRRILEDPTPDSISSTAHSIVTDPKVFITPALLATYLYTQSVLGRPESFPVIFDLYASKPIPQPGRLPIKYKDANPKRASSAVPLVLAHSALTAAIKAKDLTLCLSIIDTSVCTTAYKRSKILRRALLPFSGLALTPAAAYVLAAQLAHYQHSMDHQMATNMVFAGIVAYVGFTATIGVVAITTANDQMDRITWATGTPLRERWLREEERALVDRVAGAWGFQDENKRGEEEGGEWEALREWALMRGMVLDKPELMEGME</sequence>
<dbReference type="RefSeq" id="XP_037163801.1">
    <property type="nucleotide sequence ID" value="XM_037309341.1"/>
</dbReference>
<keyword evidence="2" id="KW-1133">Transmembrane helix</keyword>
<feature type="compositionally biased region" description="Polar residues" evidence="1">
    <location>
        <begin position="110"/>
        <end position="125"/>
    </location>
</feature>
<feature type="transmembrane region" description="Helical" evidence="2">
    <location>
        <begin position="270"/>
        <end position="293"/>
    </location>
</feature>
<proteinExistence type="predicted"/>
<evidence type="ECO:0000313" key="3">
    <source>
        <dbReference type="EMBL" id="KAF6234404.1"/>
    </source>
</evidence>
<feature type="compositionally biased region" description="Low complexity" evidence="1">
    <location>
        <begin position="52"/>
        <end position="61"/>
    </location>
</feature>
<protein>
    <submittedName>
        <fullName evidence="3">Uncharacterized protein</fullName>
    </submittedName>
</protein>
<keyword evidence="4" id="KW-1185">Reference proteome</keyword>
<dbReference type="EMBL" id="JACCJC010000030">
    <property type="protein sequence ID" value="KAF6234404.1"/>
    <property type="molecule type" value="Genomic_DNA"/>
</dbReference>
<evidence type="ECO:0000256" key="1">
    <source>
        <dbReference type="SAM" id="MobiDB-lite"/>
    </source>
</evidence>
<dbReference type="GeneID" id="59289094"/>
<feature type="transmembrane region" description="Helical" evidence="2">
    <location>
        <begin position="305"/>
        <end position="325"/>
    </location>
</feature>
<organism evidence="3 4">
    <name type="scientific">Letharia columbiana</name>
    <dbReference type="NCBI Taxonomy" id="112416"/>
    <lineage>
        <taxon>Eukaryota</taxon>
        <taxon>Fungi</taxon>
        <taxon>Dikarya</taxon>
        <taxon>Ascomycota</taxon>
        <taxon>Pezizomycotina</taxon>
        <taxon>Lecanoromycetes</taxon>
        <taxon>OSLEUM clade</taxon>
        <taxon>Lecanoromycetidae</taxon>
        <taxon>Lecanorales</taxon>
        <taxon>Lecanorineae</taxon>
        <taxon>Parmeliaceae</taxon>
        <taxon>Letharia</taxon>
    </lineage>
</organism>
<feature type="region of interest" description="Disordered" evidence="1">
    <location>
        <begin position="43"/>
        <end position="62"/>
    </location>
</feature>
<dbReference type="AlphaFoldDB" id="A0A8H6FTC6"/>
<name>A0A8H6FTC6_9LECA</name>
<comment type="caution">
    <text evidence="3">The sequence shown here is derived from an EMBL/GenBank/DDBJ whole genome shotgun (WGS) entry which is preliminary data.</text>
</comment>
<keyword evidence="2" id="KW-0472">Membrane</keyword>
<keyword evidence="2" id="KW-0812">Transmembrane</keyword>
<evidence type="ECO:0000256" key="2">
    <source>
        <dbReference type="SAM" id="Phobius"/>
    </source>
</evidence>
<accession>A0A8H6FTC6</accession>
<evidence type="ECO:0000313" key="4">
    <source>
        <dbReference type="Proteomes" id="UP000578531"/>
    </source>
</evidence>
<gene>
    <name evidence="3" type="ORF">HO173_007437</name>
</gene>
<dbReference type="OrthoDB" id="5360701at2759"/>
<reference evidence="3 4" key="1">
    <citation type="journal article" date="2020" name="Genomics">
        <title>Complete, high-quality genomes from long-read metagenomic sequencing of two wolf lichen thalli reveals enigmatic genome architecture.</title>
        <authorList>
            <person name="McKenzie S.K."/>
            <person name="Walston R.F."/>
            <person name="Allen J.L."/>
        </authorList>
    </citation>
    <scope>NUCLEOTIDE SEQUENCE [LARGE SCALE GENOMIC DNA]</scope>
    <source>
        <strain evidence="3">WasteWater2</strain>
    </source>
</reference>
<feature type="region of interest" description="Disordered" evidence="1">
    <location>
        <begin position="106"/>
        <end position="143"/>
    </location>
</feature>
<dbReference type="Proteomes" id="UP000578531">
    <property type="component" value="Unassembled WGS sequence"/>
</dbReference>